<evidence type="ECO:0008006" key="2">
    <source>
        <dbReference type="Google" id="ProtNLM"/>
    </source>
</evidence>
<name>A0A1J5RK06_9ZZZZ</name>
<gene>
    <name evidence="1" type="ORF">GALL_215480</name>
</gene>
<organism evidence="1">
    <name type="scientific">mine drainage metagenome</name>
    <dbReference type="NCBI Taxonomy" id="410659"/>
    <lineage>
        <taxon>unclassified sequences</taxon>
        <taxon>metagenomes</taxon>
        <taxon>ecological metagenomes</taxon>
    </lineage>
</organism>
<proteinExistence type="predicted"/>
<accession>A0A1J5RK06</accession>
<comment type="caution">
    <text evidence="1">The sequence shown here is derived from an EMBL/GenBank/DDBJ whole genome shotgun (WGS) entry which is preliminary data.</text>
</comment>
<evidence type="ECO:0000313" key="1">
    <source>
        <dbReference type="EMBL" id="OIQ96390.1"/>
    </source>
</evidence>
<dbReference type="EMBL" id="MLJW01000149">
    <property type="protein sequence ID" value="OIQ96390.1"/>
    <property type="molecule type" value="Genomic_DNA"/>
</dbReference>
<reference evidence="1" key="1">
    <citation type="submission" date="2016-10" db="EMBL/GenBank/DDBJ databases">
        <title>Sequence of Gallionella enrichment culture.</title>
        <authorList>
            <person name="Poehlein A."/>
            <person name="Muehling M."/>
            <person name="Daniel R."/>
        </authorList>
    </citation>
    <scope>NUCLEOTIDE SEQUENCE</scope>
</reference>
<sequence>MIFKQTIAAVLTTTLLATATVALPAHASETTPVRIPATSAAIWQAIDKETAILDTLMQTGKLEELHHHAFAIRDLVAALPSHSGSLPAGKVAQIKTSGKYVATLAERLDAAGDAKDKAAATSNLRKLKEVLKGIRANE</sequence>
<dbReference type="AlphaFoldDB" id="A0A1J5RK06"/>
<protein>
    <recommendedName>
        <fullName evidence="2">Chemiosmotic efflux system C protein A</fullName>
    </recommendedName>
</protein>